<dbReference type="STRING" id="1652495.ccrud_06320"/>
<feature type="domain" description="UvrD-like helicase ATP-binding" evidence="6">
    <location>
        <begin position="1"/>
        <end position="255"/>
    </location>
</feature>
<dbReference type="Proteomes" id="UP000076929">
    <property type="component" value="Chromosome"/>
</dbReference>
<dbReference type="SUPFAM" id="SSF52540">
    <property type="entry name" value="P-loop containing nucleoside triphosphate hydrolases"/>
    <property type="match status" value="1"/>
</dbReference>
<dbReference type="Gene3D" id="3.40.50.300">
    <property type="entry name" value="P-loop containing nucleotide triphosphate hydrolases"/>
    <property type="match status" value="1"/>
</dbReference>
<evidence type="ECO:0000259" key="6">
    <source>
        <dbReference type="PROSITE" id="PS51198"/>
    </source>
</evidence>
<dbReference type="RefSeq" id="WP_066565360.1">
    <property type="nucleotide sequence ID" value="NZ_CP015622.1"/>
</dbReference>
<evidence type="ECO:0000256" key="5">
    <source>
        <dbReference type="PROSITE-ProRule" id="PRU00560"/>
    </source>
</evidence>
<evidence type="ECO:0000313" key="7">
    <source>
        <dbReference type="EMBL" id="ANE03863.1"/>
    </source>
</evidence>
<keyword evidence="8" id="KW-1185">Reference proteome</keyword>
<name>A0A172QT39_9CORY</name>
<dbReference type="GO" id="GO:0043138">
    <property type="term" value="F:3'-5' DNA helicase activity"/>
    <property type="evidence" value="ECO:0007669"/>
    <property type="project" value="TreeGrafter"/>
</dbReference>
<keyword evidence="1 5" id="KW-0547">Nucleotide-binding</keyword>
<dbReference type="EMBL" id="CP015622">
    <property type="protein sequence ID" value="ANE03863.1"/>
    <property type="molecule type" value="Genomic_DNA"/>
</dbReference>
<dbReference type="GO" id="GO:0005829">
    <property type="term" value="C:cytosol"/>
    <property type="evidence" value="ECO:0007669"/>
    <property type="project" value="TreeGrafter"/>
</dbReference>
<dbReference type="GO" id="GO:0016787">
    <property type="term" value="F:hydrolase activity"/>
    <property type="evidence" value="ECO:0007669"/>
    <property type="project" value="UniProtKB-UniRule"/>
</dbReference>
<dbReference type="GO" id="GO:0000725">
    <property type="term" value="P:recombinational repair"/>
    <property type="evidence" value="ECO:0007669"/>
    <property type="project" value="TreeGrafter"/>
</dbReference>
<dbReference type="InterPro" id="IPR014016">
    <property type="entry name" value="UvrD-like_ATP-bd"/>
</dbReference>
<gene>
    <name evidence="7" type="ORF">ccrud_06320</name>
</gene>
<dbReference type="PANTHER" id="PTHR11070">
    <property type="entry name" value="UVRD / RECB / PCRA DNA HELICASE FAMILY MEMBER"/>
    <property type="match status" value="1"/>
</dbReference>
<dbReference type="KEGG" id="ccjz:ccrud_06320"/>
<evidence type="ECO:0000256" key="2">
    <source>
        <dbReference type="ARBA" id="ARBA00022801"/>
    </source>
</evidence>
<dbReference type="AlphaFoldDB" id="A0A172QT39"/>
<dbReference type="InterPro" id="IPR000212">
    <property type="entry name" value="DNA_helicase_UvrD/REP"/>
</dbReference>
<keyword evidence="4 5" id="KW-0067">ATP-binding</keyword>
<feature type="binding site" evidence="5">
    <location>
        <begin position="9"/>
        <end position="16"/>
    </location>
    <ligand>
        <name>ATP</name>
        <dbReference type="ChEBI" id="CHEBI:30616"/>
    </ligand>
</feature>
<dbReference type="GO" id="GO:0005524">
    <property type="term" value="F:ATP binding"/>
    <property type="evidence" value="ECO:0007669"/>
    <property type="project" value="UniProtKB-UniRule"/>
</dbReference>
<accession>A0A172QT39</accession>
<dbReference type="GO" id="GO:0003677">
    <property type="term" value="F:DNA binding"/>
    <property type="evidence" value="ECO:0007669"/>
    <property type="project" value="InterPro"/>
</dbReference>
<reference evidence="7 8" key="1">
    <citation type="submission" date="2016-05" db="EMBL/GenBank/DDBJ databases">
        <title>Complete genome sequence of Corynebacterium crudilactis, a new Corynebacterium species isolated from raw cow's milk.</title>
        <authorList>
            <person name="Christian R."/>
            <person name="Zimmermann J."/>
            <person name="Lipski A."/>
            <person name="Kalinowski J."/>
        </authorList>
    </citation>
    <scope>NUCLEOTIDE SEQUENCE [LARGE SCALE GENOMIC DNA]</scope>
    <source>
        <strain evidence="7 8">JZ16</strain>
    </source>
</reference>
<proteinExistence type="predicted"/>
<sequence>MSRFKIFNAPAGSGKSTEIKARVREWSDQFPRDHMLCVTYTNRAADELKAGISADNVDVSTIHSFLAEFMEPMFVLPEIVDLYLEVYRKDIENRIANQENWPHIEKSNAKYREKLGEPLTFKLIGESIKTLHYNEMQFNSPLAGGLSHNDLLSFAAICAESFPALRKRISSKYQQIIIDEYQDTSAGVLEFFVDAVSESETSLHLYGDPMQQIYQLSSDRLRSILDRFEADKRTIINYRSSSAIVKSLNRIYNDPSLEQEADDKVKSSLPRIHLTNSPLEMVNDIADEETLVLSVRNMTIFDNIGATALFKAFDSMPDHNYSSRYRALDVLMEPRWLEVKNSLLQLMFGILYLEDSYKKFEYGEIIQALRKHSSIFGFLSIQNHSDKGRLRQELEDLFEFVGSDEVTIRQVILYLVSAGHLKASIAGEYLENEDYYPVLEVPYLQVRKMYLFNQRPNWSTQHGVKGESHNRVIFLAENSTGTPSVHIDKLFNLWSVIPFNLHMLEETYVKISAQFEQSREKAADYFDNPRKSSYDKNADVIITEARSIVATYSHLPLFKLLYGEVFDTYFNKLNTSSASKLFKVSAIEGLLTAYRLFYVGCSRARQNLDVIVNAEKIVDSQAFSRKFENLGFEVISHNDL</sequence>
<evidence type="ECO:0000256" key="4">
    <source>
        <dbReference type="ARBA" id="ARBA00022840"/>
    </source>
</evidence>
<dbReference type="PANTHER" id="PTHR11070:SF2">
    <property type="entry name" value="ATP-DEPENDENT DNA HELICASE SRS2"/>
    <property type="match status" value="1"/>
</dbReference>
<protein>
    <recommendedName>
        <fullName evidence="6">UvrD-like helicase ATP-binding domain-containing protein</fullName>
    </recommendedName>
</protein>
<keyword evidence="2 5" id="KW-0378">Hydrolase</keyword>
<evidence type="ECO:0000256" key="3">
    <source>
        <dbReference type="ARBA" id="ARBA00022806"/>
    </source>
</evidence>
<evidence type="ECO:0000313" key="8">
    <source>
        <dbReference type="Proteomes" id="UP000076929"/>
    </source>
</evidence>
<dbReference type="OrthoDB" id="9810135at2"/>
<organism evidence="7 8">
    <name type="scientific">Corynebacterium crudilactis</name>
    <dbReference type="NCBI Taxonomy" id="1652495"/>
    <lineage>
        <taxon>Bacteria</taxon>
        <taxon>Bacillati</taxon>
        <taxon>Actinomycetota</taxon>
        <taxon>Actinomycetes</taxon>
        <taxon>Mycobacteriales</taxon>
        <taxon>Corynebacteriaceae</taxon>
        <taxon>Corynebacterium</taxon>
    </lineage>
</organism>
<dbReference type="InterPro" id="IPR027417">
    <property type="entry name" value="P-loop_NTPase"/>
</dbReference>
<dbReference type="PROSITE" id="PS51198">
    <property type="entry name" value="UVRD_HELICASE_ATP_BIND"/>
    <property type="match status" value="1"/>
</dbReference>
<keyword evidence="3 5" id="KW-0347">Helicase</keyword>
<evidence type="ECO:0000256" key="1">
    <source>
        <dbReference type="ARBA" id="ARBA00022741"/>
    </source>
</evidence>
<dbReference type="Pfam" id="PF00580">
    <property type="entry name" value="UvrD-helicase"/>
    <property type="match status" value="1"/>
</dbReference>